<feature type="transmembrane region" description="Helical" evidence="5">
    <location>
        <begin position="41"/>
        <end position="59"/>
    </location>
</feature>
<comment type="subcellular location">
    <subcellularLocation>
        <location evidence="1">Membrane</location>
        <topology evidence="1">Multi-pass membrane protein</topology>
    </subcellularLocation>
</comment>
<reference evidence="7" key="1">
    <citation type="submission" date="2022-03" db="EMBL/GenBank/DDBJ databases">
        <title>A functionally conserved STORR gene fusion in Papaver species that diverged 16.8 million years ago.</title>
        <authorList>
            <person name="Catania T."/>
        </authorList>
    </citation>
    <scope>NUCLEOTIDE SEQUENCE</scope>
    <source>
        <strain evidence="7">S-191538</strain>
    </source>
</reference>
<keyword evidence="8" id="KW-1185">Reference proteome</keyword>
<accession>A0AA41S2Y1</accession>
<evidence type="ECO:0000313" key="7">
    <source>
        <dbReference type="EMBL" id="MCL7028394.1"/>
    </source>
</evidence>
<name>A0AA41S2Y1_PAPNU</name>
<gene>
    <name evidence="7" type="ORF">MKW94_010018</name>
</gene>
<sequence>MIALTIFSVYSDLFVDWNLRISDWFLGVPTVTTQIFVHRMWWYYGFIVLSIFLRVSWAWRLSDLDSSWLPFLLSLGIGPRGGNELAAVGAGAPAEPVVNIED</sequence>
<comment type="caution">
    <text evidence="7">The sequence shown here is derived from an EMBL/GenBank/DDBJ whole genome shotgun (WGS) entry which is preliminary data.</text>
</comment>
<evidence type="ECO:0000256" key="1">
    <source>
        <dbReference type="ARBA" id="ARBA00004141"/>
    </source>
</evidence>
<organism evidence="7 8">
    <name type="scientific">Papaver nudicaule</name>
    <name type="common">Iceland poppy</name>
    <dbReference type="NCBI Taxonomy" id="74823"/>
    <lineage>
        <taxon>Eukaryota</taxon>
        <taxon>Viridiplantae</taxon>
        <taxon>Streptophyta</taxon>
        <taxon>Embryophyta</taxon>
        <taxon>Tracheophyta</taxon>
        <taxon>Spermatophyta</taxon>
        <taxon>Magnoliopsida</taxon>
        <taxon>Ranunculales</taxon>
        <taxon>Papaveraceae</taxon>
        <taxon>Papaveroideae</taxon>
        <taxon>Papaver</taxon>
    </lineage>
</organism>
<evidence type="ECO:0000313" key="8">
    <source>
        <dbReference type="Proteomes" id="UP001177140"/>
    </source>
</evidence>
<keyword evidence="2 5" id="KW-0812">Transmembrane</keyword>
<evidence type="ECO:0000259" key="6">
    <source>
        <dbReference type="Pfam" id="PF03124"/>
    </source>
</evidence>
<protein>
    <recommendedName>
        <fullName evidence="6">EXS domain-containing protein</fullName>
    </recommendedName>
</protein>
<feature type="domain" description="EXS" evidence="6">
    <location>
        <begin position="3"/>
        <end position="64"/>
    </location>
</feature>
<dbReference type="EMBL" id="JAJJMA010079013">
    <property type="protein sequence ID" value="MCL7028394.1"/>
    <property type="molecule type" value="Genomic_DNA"/>
</dbReference>
<keyword evidence="4 5" id="KW-0472">Membrane</keyword>
<dbReference type="Pfam" id="PF03124">
    <property type="entry name" value="EXS"/>
    <property type="match status" value="1"/>
</dbReference>
<dbReference type="AlphaFoldDB" id="A0AA41S2Y1"/>
<proteinExistence type="predicted"/>
<dbReference type="GO" id="GO:0016020">
    <property type="term" value="C:membrane"/>
    <property type="evidence" value="ECO:0007669"/>
    <property type="project" value="UniProtKB-SubCell"/>
</dbReference>
<evidence type="ECO:0000256" key="5">
    <source>
        <dbReference type="SAM" id="Phobius"/>
    </source>
</evidence>
<evidence type="ECO:0000256" key="2">
    <source>
        <dbReference type="ARBA" id="ARBA00022692"/>
    </source>
</evidence>
<dbReference type="Proteomes" id="UP001177140">
    <property type="component" value="Unassembled WGS sequence"/>
</dbReference>
<dbReference type="InterPro" id="IPR004342">
    <property type="entry name" value="EXS_C"/>
</dbReference>
<keyword evidence="3 5" id="KW-1133">Transmembrane helix</keyword>
<evidence type="ECO:0000256" key="3">
    <source>
        <dbReference type="ARBA" id="ARBA00022989"/>
    </source>
</evidence>
<evidence type="ECO:0000256" key="4">
    <source>
        <dbReference type="ARBA" id="ARBA00023136"/>
    </source>
</evidence>